<reference evidence="2" key="1">
    <citation type="submission" date="2016-11" db="UniProtKB">
        <authorList>
            <consortium name="WormBaseParasite"/>
        </authorList>
    </citation>
    <scope>IDENTIFICATION</scope>
</reference>
<keyword evidence="1" id="KW-1185">Reference proteome</keyword>
<dbReference type="AlphaFoldDB" id="A0A1I7UL79"/>
<accession>A0A1I7UL79</accession>
<dbReference type="WBParaSite" id="Csp11.Scaffold630.g17071.t1">
    <property type="protein sequence ID" value="Csp11.Scaffold630.g17071.t1"/>
    <property type="gene ID" value="Csp11.Scaffold630.g17071"/>
</dbReference>
<name>A0A1I7UL79_9PELO</name>
<protein>
    <submittedName>
        <fullName evidence="2">Ovule protein</fullName>
    </submittedName>
</protein>
<proteinExistence type="predicted"/>
<sequence>MLLRMFVMEAGPFRSLESASTTMSFFCHLLKYPAPLFLPDVFVVEGRSVKEKKKKKKHKKGAIALVYE</sequence>
<dbReference type="Proteomes" id="UP000095282">
    <property type="component" value="Unplaced"/>
</dbReference>
<organism evidence="1 2">
    <name type="scientific">Caenorhabditis tropicalis</name>
    <dbReference type="NCBI Taxonomy" id="1561998"/>
    <lineage>
        <taxon>Eukaryota</taxon>
        <taxon>Metazoa</taxon>
        <taxon>Ecdysozoa</taxon>
        <taxon>Nematoda</taxon>
        <taxon>Chromadorea</taxon>
        <taxon>Rhabditida</taxon>
        <taxon>Rhabditina</taxon>
        <taxon>Rhabditomorpha</taxon>
        <taxon>Rhabditoidea</taxon>
        <taxon>Rhabditidae</taxon>
        <taxon>Peloderinae</taxon>
        <taxon>Caenorhabditis</taxon>
    </lineage>
</organism>
<evidence type="ECO:0000313" key="1">
    <source>
        <dbReference type="Proteomes" id="UP000095282"/>
    </source>
</evidence>
<evidence type="ECO:0000313" key="2">
    <source>
        <dbReference type="WBParaSite" id="Csp11.Scaffold630.g17071.t1"/>
    </source>
</evidence>